<proteinExistence type="predicted"/>
<dbReference type="Proteomes" id="UP000838763">
    <property type="component" value="Unassembled WGS sequence"/>
</dbReference>
<keyword evidence="2" id="KW-1133">Transmembrane helix</keyword>
<feature type="compositionally biased region" description="Basic and acidic residues" evidence="1">
    <location>
        <begin position="91"/>
        <end position="102"/>
    </location>
</feature>
<name>A0A9P1GZ88_9PEZI</name>
<gene>
    <name evidence="3" type="ORF">PPNO1_LOCUS2744</name>
</gene>
<feature type="compositionally biased region" description="Basic residues" evidence="1">
    <location>
        <begin position="108"/>
        <end position="117"/>
    </location>
</feature>
<dbReference type="AlphaFoldDB" id="A0A9P1GZ88"/>
<comment type="caution">
    <text evidence="3">The sequence shown here is derived from an EMBL/GenBank/DDBJ whole genome shotgun (WGS) entry which is preliminary data.</text>
</comment>
<evidence type="ECO:0008006" key="5">
    <source>
        <dbReference type="Google" id="ProtNLM"/>
    </source>
</evidence>
<dbReference type="OrthoDB" id="100006at2759"/>
<evidence type="ECO:0000313" key="3">
    <source>
        <dbReference type="EMBL" id="CAI4212993.1"/>
    </source>
</evidence>
<protein>
    <recommendedName>
        <fullName evidence="5">Transmembrane protein</fullName>
    </recommendedName>
</protein>
<sequence length="117" mass="12873">MASMSEYDMNHSPETLAPLPAVLRHGLAAVGTFGVLSFISSTALTAFLAYKLIMWQMPREESKDTVSERPESPPAFDHNGFLVPHRPLSPLKEEDGPPEKDTFGPSSKRSRRTNSSS</sequence>
<accession>A0A9P1GZ88</accession>
<evidence type="ECO:0000256" key="2">
    <source>
        <dbReference type="SAM" id="Phobius"/>
    </source>
</evidence>
<keyword evidence="2" id="KW-0472">Membrane</keyword>
<reference evidence="3" key="1">
    <citation type="submission" date="2022-11" db="EMBL/GenBank/DDBJ databases">
        <authorList>
            <person name="Scott C."/>
            <person name="Bruce N."/>
        </authorList>
    </citation>
    <scope>NUCLEOTIDE SEQUENCE</scope>
</reference>
<evidence type="ECO:0000256" key="1">
    <source>
        <dbReference type="SAM" id="MobiDB-lite"/>
    </source>
</evidence>
<evidence type="ECO:0000313" key="4">
    <source>
        <dbReference type="Proteomes" id="UP000838763"/>
    </source>
</evidence>
<keyword evidence="2" id="KW-0812">Transmembrane</keyword>
<feature type="compositionally biased region" description="Basic and acidic residues" evidence="1">
    <location>
        <begin position="59"/>
        <end position="71"/>
    </location>
</feature>
<feature type="transmembrane region" description="Helical" evidence="2">
    <location>
        <begin position="26"/>
        <end position="50"/>
    </location>
</feature>
<dbReference type="EMBL" id="CALLCH030000006">
    <property type="protein sequence ID" value="CAI4212993.1"/>
    <property type="molecule type" value="Genomic_DNA"/>
</dbReference>
<keyword evidence="4" id="KW-1185">Reference proteome</keyword>
<feature type="region of interest" description="Disordered" evidence="1">
    <location>
        <begin position="59"/>
        <end position="117"/>
    </location>
</feature>
<organism evidence="3 4">
    <name type="scientific">Parascedosporium putredinis</name>
    <dbReference type="NCBI Taxonomy" id="1442378"/>
    <lineage>
        <taxon>Eukaryota</taxon>
        <taxon>Fungi</taxon>
        <taxon>Dikarya</taxon>
        <taxon>Ascomycota</taxon>
        <taxon>Pezizomycotina</taxon>
        <taxon>Sordariomycetes</taxon>
        <taxon>Hypocreomycetidae</taxon>
        <taxon>Microascales</taxon>
        <taxon>Microascaceae</taxon>
        <taxon>Parascedosporium</taxon>
    </lineage>
</organism>